<protein>
    <submittedName>
        <fullName evidence="2">Uncharacterized protein</fullName>
    </submittedName>
</protein>
<dbReference type="AlphaFoldDB" id="A7NRD9"/>
<feature type="transmembrane region" description="Helical" evidence="1">
    <location>
        <begin position="56"/>
        <end position="81"/>
    </location>
</feature>
<gene>
    <name evidence="2" type="ordered locus">Rcas_4103</name>
</gene>
<sequence length="113" mass="12739">MIDQQPTAQTWKRGAAVWGLWLLVLGLAAIVIYAIWLRAFFEIYYVWLSLGDATRLVYELTMIILTIGVVTWIAIGEPYLAAGARANRLMRRFWYVAIPLLTAGAIGLIIPMI</sequence>
<keyword evidence="1" id="KW-0812">Transmembrane</keyword>
<accession>A7NRD9</accession>
<reference evidence="2 3" key="1">
    <citation type="submission" date="2007-08" db="EMBL/GenBank/DDBJ databases">
        <title>Complete sequence of Roseiflexus castenholzii DSM 13941.</title>
        <authorList>
            <consortium name="US DOE Joint Genome Institute"/>
            <person name="Copeland A."/>
            <person name="Lucas S."/>
            <person name="Lapidus A."/>
            <person name="Barry K."/>
            <person name="Glavina del Rio T."/>
            <person name="Dalin E."/>
            <person name="Tice H."/>
            <person name="Pitluck S."/>
            <person name="Thompson L.S."/>
            <person name="Brettin T."/>
            <person name="Bruce D."/>
            <person name="Detter J.C."/>
            <person name="Han C."/>
            <person name="Tapia R."/>
            <person name="Schmutz J."/>
            <person name="Larimer F."/>
            <person name="Land M."/>
            <person name="Hauser L."/>
            <person name="Kyrpides N."/>
            <person name="Mikhailova N."/>
            <person name="Bryant D.A."/>
            <person name="Hanada S."/>
            <person name="Tsukatani Y."/>
            <person name="Richardson P."/>
        </authorList>
    </citation>
    <scope>NUCLEOTIDE SEQUENCE [LARGE SCALE GENOMIC DNA]</scope>
    <source>
        <strain evidence="3">DSM 13941 / HLO8</strain>
    </source>
</reference>
<name>A7NRD9_ROSCS</name>
<evidence type="ECO:0000256" key="1">
    <source>
        <dbReference type="SAM" id="Phobius"/>
    </source>
</evidence>
<dbReference type="OrthoDB" id="9856511at2"/>
<feature type="transmembrane region" description="Helical" evidence="1">
    <location>
        <begin position="15"/>
        <end position="36"/>
    </location>
</feature>
<dbReference type="RefSeq" id="WP_012122556.1">
    <property type="nucleotide sequence ID" value="NC_009767.1"/>
</dbReference>
<dbReference type="KEGG" id="rca:Rcas_4103"/>
<organism evidence="2 3">
    <name type="scientific">Roseiflexus castenholzii (strain DSM 13941 / HLO8)</name>
    <dbReference type="NCBI Taxonomy" id="383372"/>
    <lineage>
        <taxon>Bacteria</taxon>
        <taxon>Bacillati</taxon>
        <taxon>Chloroflexota</taxon>
        <taxon>Chloroflexia</taxon>
        <taxon>Chloroflexales</taxon>
        <taxon>Roseiflexineae</taxon>
        <taxon>Roseiflexaceae</taxon>
        <taxon>Roseiflexus</taxon>
    </lineage>
</organism>
<evidence type="ECO:0000313" key="2">
    <source>
        <dbReference type="EMBL" id="ABU60135.1"/>
    </source>
</evidence>
<dbReference type="HOGENOM" id="CLU_2131671_0_0_0"/>
<dbReference type="Proteomes" id="UP000000263">
    <property type="component" value="Chromosome"/>
</dbReference>
<dbReference type="EMBL" id="CP000804">
    <property type="protein sequence ID" value="ABU60135.1"/>
    <property type="molecule type" value="Genomic_DNA"/>
</dbReference>
<evidence type="ECO:0000313" key="3">
    <source>
        <dbReference type="Proteomes" id="UP000000263"/>
    </source>
</evidence>
<keyword evidence="3" id="KW-1185">Reference proteome</keyword>
<proteinExistence type="predicted"/>
<keyword evidence="1" id="KW-1133">Transmembrane helix</keyword>
<keyword evidence="1" id="KW-0472">Membrane</keyword>
<feature type="transmembrane region" description="Helical" evidence="1">
    <location>
        <begin position="93"/>
        <end position="112"/>
    </location>
</feature>